<evidence type="ECO:0000313" key="2">
    <source>
        <dbReference type="Proteomes" id="UP000431401"/>
    </source>
</evidence>
<sequence>MKFSSSARGGEYGLLVAAATVTDDRAADVVRKLLRRNGIRATSGPSRRPATWGGRVQVLVFPEDAVRAYEVLCRNTR</sequence>
<dbReference type="Proteomes" id="UP000431401">
    <property type="component" value="Unassembled WGS sequence"/>
</dbReference>
<protein>
    <recommendedName>
        <fullName evidence="3">DUF2007 domain-containing protein</fullName>
    </recommendedName>
</protein>
<dbReference type="AlphaFoldDB" id="A0A7K0DLW8"/>
<proteinExistence type="predicted"/>
<dbReference type="EMBL" id="WEGI01000004">
    <property type="protein sequence ID" value="MQY26698.1"/>
    <property type="molecule type" value="Genomic_DNA"/>
</dbReference>
<evidence type="ECO:0000313" key="1">
    <source>
        <dbReference type="EMBL" id="MQY26698.1"/>
    </source>
</evidence>
<name>A0A7K0DLW8_9NOCA</name>
<dbReference type="RefSeq" id="WP_153341059.1">
    <property type="nucleotide sequence ID" value="NZ_WEGI01000004.1"/>
</dbReference>
<accession>A0A7K0DLW8</accession>
<organism evidence="1 2">
    <name type="scientific">Nocardia aurantia</name>
    <dbReference type="NCBI Taxonomy" id="2585199"/>
    <lineage>
        <taxon>Bacteria</taxon>
        <taxon>Bacillati</taxon>
        <taxon>Actinomycetota</taxon>
        <taxon>Actinomycetes</taxon>
        <taxon>Mycobacteriales</taxon>
        <taxon>Nocardiaceae</taxon>
        <taxon>Nocardia</taxon>
    </lineage>
</organism>
<keyword evidence="2" id="KW-1185">Reference proteome</keyword>
<dbReference type="OrthoDB" id="4561236at2"/>
<evidence type="ECO:0008006" key="3">
    <source>
        <dbReference type="Google" id="ProtNLM"/>
    </source>
</evidence>
<gene>
    <name evidence="1" type="ORF">NRB56_22700</name>
</gene>
<reference evidence="1 2" key="1">
    <citation type="submission" date="2019-10" db="EMBL/GenBank/DDBJ databases">
        <title>Nocardia macrotermitis sp. nov. and Nocardia aurantia sp. nov., isolated from the gut of fungus growing-termite Macrotermes natalensis.</title>
        <authorList>
            <person name="Benndorf R."/>
            <person name="Schwitalla J."/>
            <person name="Martin K."/>
            <person name="De Beer W."/>
            <person name="Kaster A.-K."/>
            <person name="Vollmers J."/>
            <person name="Poulsen M."/>
            <person name="Beemelmanns C."/>
        </authorList>
    </citation>
    <scope>NUCLEOTIDE SEQUENCE [LARGE SCALE GENOMIC DNA]</scope>
    <source>
        <strain evidence="1 2">RB56</strain>
    </source>
</reference>
<comment type="caution">
    <text evidence="1">The sequence shown here is derived from an EMBL/GenBank/DDBJ whole genome shotgun (WGS) entry which is preliminary data.</text>
</comment>